<name>A0A934RD10_9BACT</name>
<dbReference type="RefSeq" id="WP_200278785.1">
    <property type="nucleotide sequence ID" value="NZ_JAENII010000006.1"/>
</dbReference>
<dbReference type="AlphaFoldDB" id="A0A934RD10"/>
<gene>
    <name evidence="2" type="ORF">JIN81_09910</name>
</gene>
<proteinExistence type="predicted"/>
<keyword evidence="1" id="KW-1133">Transmembrane helix</keyword>
<reference evidence="2" key="1">
    <citation type="submission" date="2021-01" db="EMBL/GenBank/DDBJ databases">
        <title>Modified the classification status of verrucomicrobia.</title>
        <authorList>
            <person name="Feng X."/>
        </authorList>
    </citation>
    <scope>NUCLEOTIDE SEQUENCE</scope>
    <source>
        <strain evidence="2">KCTC 22201</strain>
    </source>
</reference>
<comment type="caution">
    <text evidence="2">The sequence shown here is derived from an EMBL/GenBank/DDBJ whole genome shotgun (WGS) entry which is preliminary data.</text>
</comment>
<dbReference type="Proteomes" id="UP000658278">
    <property type="component" value="Unassembled WGS sequence"/>
</dbReference>
<organism evidence="2 3">
    <name type="scientific">Haloferula rosea</name>
    <dbReference type="NCBI Taxonomy" id="490093"/>
    <lineage>
        <taxon>Bacteria</taxon>
        <taxon>Pseudomonadati</taxon>
        <taxon>Verrucomicrobiota</taxon>
        <taxon>Verrucomicrobiia</taxon>
        <taxon>Verrucomicrobiales</taxon>
        <taxon>Verrucomicrobiaceae</taxon>
        <taxon>Haloferula</taxon>
    </lineage>
</organism>
<dbReference type="EMBL" id="JAENII010000006">
    <property type="protein sequence ID" value="MBK1827337.1"/>
    <property type="molecule type" value="Genomic_DNA"/>
</dbReference>
<evidence type="ECO:0000256" key="1">
    <source>
        <dbReference type="SAM" id="Phobius"/>
    </source>
</evidence>
<evidence type="ECO:0000313" key="2">
    <source>
        <dbReference type="EMBL" id="MBK1827337.1"/>
    </source>
</evidence>
<keyword evidence="1" id="KW-0472">Membrane</keyword>
<keyword evidence="3" id="KW-1185">Reference proteome</keyword>
<evidence type="ECO:0000313" key="3">
    <source>
        <dbReference type="Proteomes" id="UP000658278"/>
    </source>
</evidence>
<accession>A0A934RD10</accession>
<keyword evidence="1" id="KW-0812">Transmembrane</keyword>
<sequence length="477" mass="54215">MRLPKPIWRILRSKRFHRALIVSPFILILGLTCWYWQVNRWGNAKLEHSRARLEEFGIPTTNRAVDAYYSTSGACLLTHPDVLALTPTECDPFHVLSKAGFTDPDWWGFFSGDATHPPGDLRFLDPAATDGELSPERAGEILARFTSTDQSIQGIVEAMAEPSLVIDSTTPDHMPHSQWAVVRNLNNYLLLRSVLRAKAGNLDAALADFKAVVDFTGRWQDQSHSAMDSVMLYGVIPYLADTALILVGHSQNQRHILDTVDEGMHSIDRVDNLLRGVEFEMGFWFYHLFNGHQSATTLPASDMDWDFNWDDSWKRWQSTLDDWWWQIRPVGYLKAQMAEAIDLHLDPLTRTPSGTLRTHITQADVLDFEAQLQRTGSLSRHTGIQIHANIIEAAIQNHVQIHFIRLAIACERYREAHGRFPETLDQLVPGILPRPLESPVMDHPMEMTPSPDGDLIFTAENPDMPDDYEFHYPPTGH</sequence>
<feature type="transmembrane region" description="Helical" evidence="1">
    <location>
        <begin position="20"/>
        <end position="37"/>
    </location>
</feature>
<protein>
    <submittedName>
        <fullName evidence="2">Uncharacterized protein</fullName>
    </submittedName>
</protein>